<dbReference type="InterPro" id="IPR007421">
    <property type="entry name" value="Schlafen_AlbA_2_dom"/>
</dbReference>
<dbReference type="RefSeq" id="WP_150394543.1">
    <property type="nucleotide sequence ID" value="NZ_RZJP01000003.1"/>
</dbReference>
<dbReference type="SUPFAM" id="SSF46785">
    <property type="entry name" value="Winged helix' DNA-binding domain"/>
    <property type="match status" value="1"/>
</dbReference>
<dbReference type="EMBL" id="RZJP01000003">
    <property type="protein sequence ID" value="KAA8816013.1"/>
    <property type="molecule type" value="Genomic_DNA"/>
</dbReference>
<feature type="domain" description="Schlafen AlbA-2" evidence="1">
    <location>
        <begin position="14"/>
        <end position="130"/>
    </location>
</feature>
<comment type="caution">
    <text evidence="2">The sequence shown here is derived from an EMBL/GenBank/DDBJ whole genome shotgun (WGS) entry which is preliminary data.</text>
</comment>
<reference evidence="2 3" key="1">
    <citation type="journal article" date="2019" name="Syst. Appl. Microbiol.">
        <title>Characterization of Bifidobacterium species in feaces of the Egyptian fruit bat: Description of B. vespertilionis sp. nov. and B. rousetti sp. nov.</title>
        <authorList>
            <person name="Modesto M."/>
            <person name="Satti M."/>
            <person name="Watanabe K."/>
            <person name="Puglisi E."/>
            <person name="Morelli L."/>
            <person name="Huang C.-H."/>
            <person name="Liou J.-S."/>
            <person name="Miyashita M."/>
            <person name="Tamura T."/>
            <person name="Saito S."/>
            <person name="Mori K."/>
            <person name="Huang L."/>
            <person name="Sciavilla P."/>
            <person name="Sandri C."/>
            <person name="Spiezio C."/>
            <person name="Vitali F."/>
            <person name="Cavalieri D."/>
            <person name="Perpetuini G."/>
            <person name="Tofalo R."/>
            <person name="Bonetti A."/>
            <person name="Arita M."/>
            <person name="Mattarelli P."/>
        </authorList>
    </citation>
    <scope>NUCLEOTIDE SEQUENCE [LARGE SCALE GENOMIC DNA]</scope>
    <source>
        <strain evidence="2 3">RST27</strain>
    </source>
</reference>
<dbReference type="InterPro" id="IPR038461">
    <property type="entry name" value="Schlafen_AlbA_2_dom_sf"/>
</dbReference>
<accession>A0A5M9ZBT1</accession>
<dbReference type="InterPro" id="IPR036388">
    <property type="entry name" value="WH-like_DNA-bd_sf"/>
</dbReference>
<dbReference type="InterPro" id="IPR038475">
    <property type="entry name" value="RecG_C_sf"/>
</dbReference>
<evidence type="ECO:0000313" key="2">
    <source>
        <dbReference type="EMBL" id="KAA8816013.1"/>
    </source>
</evidence>
<gene>
    <name evidence="2" type="ORF">EMB92_08730</name>
</gene>
<dbReference type="Gene3D" id="3.30.565.60">
    <property type="match status" value="1"/>
</dbReference>
<dbReference type="Pfam" id="PF13749">
    <property type="entry name" value="HATPase_c_4"/>
    <property type="match status" value="1"/>
</dbReference>
<dbReference type="Gene3D" id="3.30.950.30">
    <property type="entry name" value="Schlafen, AAA domain"/>
    <property type="match status" value="1"/>
</dbReference>
<sequence>MSADEATLFARMDEGQYFDRKSARIKPEDVSRHLIAFANASGGQLVIGIEDDGRITGFKRYNARPVESFEQIPITQCAPTPQVSARRVPCVNTAGESDVILVLDVAPSSNHVVTKRSNGDVYLREADRSVLLDREQVRALEYDKGQRWFEDEPEPRSGMGDVDHGVLDRYKRAIGAADIPGERVLRSRGFLVDGRLTNAGVLLFAQYPAAFLPSARVRVIRVDGTELHTGRGLNIVKDREFDGPLPDVVAQASQLIGSLLREFQVLGDDGRFRTVPEYPRFAWFEGLVNAVAHRDYSIRGEYTRVMIFDDRLEVTSPGALPNRVTLENMRTTRYARNPKICHVLTAFELVRELNEGVHRMYEEMEELGLPDPEYSEPNDFSVRLVLRNNIRRRVPYLNGQQDGPVTVVNRTEIPAEGLTLTERTALALAIDNGKVTTGALAEAAGVSARTASKTLKELAGKGILQWHGSGTRDPKQYYTYSGQQVRSISE</sequence>
<evidence type="ECO:0000313" key="3">
    <source>
        <dbReference type="Proteomes" id="UP000326060"/>
    </source>
</evidence>
<dbReference type="PANTHER" id="PTHR30595:SF6">
    <property type="entry name" value="SCHLAFEN ALBA-2 DOMAIN-CONTAINING PROTEIN"/>
    <property type="match status" value="1"/>
</dbReference>
<proteinExistence type="predicted"/>
<organism evidence="2 3">
    <name type="scientific">Bifidobacterium callitrichos</name>
    <dbReference type="NCBI Taxonomy" id="762209"/>
    <lineage>
        <taxon>Bacteria</taxon>
        <taxon>Bacillati</taxon>
        <taxon>Actinomycetota</taxon>
        <taxon>Actinomycetes</taxon>
        <taxon>Bifidobacteriales</taxon>
        <taxon>Bifidobacteriaceae</taxon>
        <taxon>Bifidobacterium</taxon>
    </lineage>
</organism>
<evidence type="ECO:0000259" key="1">
    <source>
        <dbReference type="Pfam" id="PF04326"/>
    </source>
</evidence>
<dbReference type="AlphaFoldDB" id="A0A5M9ZBT1"/>
<name>A0A5M9ZBT1_9BIFI</name>
<protein>
    <submittedName>
        <fullName evidence="2">AAA family ATPase</fullName>
    </submittedName>
</protein>
<dbReference type="InterPro" id="IPR036390">
    <property type="entry name" value="WH_DNA-bd_sf"/>
</dbReference>
<dbReference type="Proteomes" id="UP000326060">
    <property type="component" value="Unassembled WGS sequence"/>
</dbReference>
<dbReference type="Pfam" id="PF04326">
    <property type="entry name" value="SLFN_AlbA_2"/>
    <property type="match status" value="1"/>
</dbReference>
<dbReference type="Gene3D" id="1.10.10.10">
    <property type="entry name" value="Winged helix-like DNA-binding domain superfamily/Winged helix DNA-binding domain"/>
    <property type="match status" value="1"/>
</dbReference>
<dbReference type="PANTHER" id="PTHR30595">
    <property type="entry name" value="GLPR-RELATED TRANSCRIPTIONAL REPRESSOR"/>
    <property type="match status" value="1"/>
</dbReference>